<gene>
    <name evidence="2" type="ORF">SPIL2461_LOCUS19143</name>
</gene>
<feature type="region of interest" description="Disordered" evidence="1">
    <location>
        <begin position="25"/>
        <end position="55"/>
    </location>
</feature>
<dbReference type="EMBL" id="CAJNIZ010044323">
    <property type="protein sequence ID" value="CAE7685027.1"/>
    <property type="molecule type" value="Genomic_DNA"/>
</dbReference>
<organism evidence="2 3">
    <name type="scientific">Symbiodinium pilosum</name>
    <name type="common">Dinoflagellate</name>
    <dbReference type="NCBI Taxonomy" id="2952"/>
    <lineage>
        <taxon>Eukaryota</taxon>
        <taxon>Sar</taxon>
        <taxon>Alveolata</taxon>
        <taxon>Dinophyceae</taxon>
        <taxon>Suessiales</taxon>
        <taxon>Symbiodiniaceae</taxon>
        <taxon>Symbiodinium</taxon>
    </lineage>
</organism>
<dbReference type="Proteomes" id="UP000649617">
    <property type="component" value="Unassembled WGS sequence"/>
</dbReference>
<evidence type="ECO:0000313" key="2">
    <source>
        <dbReference type="EMBL" id="CAE7685027.1"/>
    </source>
</evidence>
<comment type="caution">
    <text evidence="2">The sequence shown here is derived from an EMBL/GenBank/DDBJ whole genome shotgun (WGS) entry which is preliminary data.</text>
</comment>
<evidence type="ECO:0000313" key="3">
    <source>
        <dbReference type="Proteomes" id="UP000649617"/>
    </source>
</evidence>
<feature type="non-terminal residue" evidence="2">
    <location>
        <position position="1"/>
    </location>
</feature>
<name>A0A812WP37_SYMPI</name>
<accession>A0A812WP37</accession>
<evidence type="ECO:0000256" key="1">
    <source>
        <dbReference type="SAM" id="MobiDB-lite"/>
    </source>
</evidence>
<keyword evidence="3" id="KW-1185">Reference proteome</keyword>
<protein>
    <recommendedName>
        <fullName evidence="4">Ubiquitin-like domain-containing protein</fullName>
    </recommendedName>
</protein>
<sequence length="191" mass="20375">ASTRSCTKDTVVPADLVLPLAESVTQAVDAEQPQSEEEAGDPLPNPSVEPQRPWPLRTVRKAVAPLRSAPAKAKLVRLQIRFMPSAASSVSGRPVHKTEVSVHTAAAPTEVLRVLLSQGLAWPASLAPAGEDHGLPGHLLLHGKLLDDSRPLVEQGVQDGCELRLVKGPKVHAPVRCPRGLLMRANPWEPG</sequence>
<dbReference type="OrthoDB" id="10462931at2759"/>
<feature type="non-terminal residue" evidence="2">
    <location>
        <position position="191"/>
    </location>
</feature>
<reference evidence="2" key="1">
    <citation type="submission" date="2021-02" db="EMBL/GenBank/DDBJ databases">
        <authorList>
            <person name="Dougan E. K."/>
            <person name="Rhodes N."/>
            <person name="Thang M."/>
            <person name="Chan C."/>
        </authorList>
    </citation>
    <scope>NUCLEOTIDE SEQUENCE</scope>
</reference>
<evidence type="ECO:0008006" key="4">
    <source>
        <dbReference type="Google" id="ProtNLM"/>
    </source>
</evidence>
<proteinExistence type="predicted"/>
<dbReference type="AlphaFoldDB" id="A0A812WP37"/>